<proteinExistence type="predicted"/>
<evidence type="ECO:0000313" key="3">
    <source>
        <dbReference type="Proteomes" id="UP000195569"/>
    </source>
</evidence>
<comment type="caution">
    <text evidence="2">The sequence shown here is derived from an EMBL/GenBank/DDBJ whole genome shotgun (WGS) entry which is preliminary data.</text>
</comment>
<feature type="compositionally biased region" description="Polar residues" evidence="1">
    <location>
        <begin position="52"/>
        <end position="61"/>
    </location>
</feature>
<evidence type="ECO:0000313" key="2">
    <source>
        <dbReference type="EMBL" id="SIT50215.1"/>
    </source>
</evidence>
<dbReference type="Proteomes" id="UP000195569">
    <property type="component" value="Unassembled WGS sequence"/>
</dbReference>
<reference evidence="2" key="1">
    <citation type="submission" date="2016-12" db="EMBL/GenBank/DDBJ databases">
        <authorList>
            <person name="Moulin L."/>
        </authorList>
    </citation>
    <scope>NUCLEOTIDE SEQUENCE [LARGE SCALE GENOMIC DNA]</scope>
    <source>
        <strain evidence="2">STM 7183</strain>
    </source>
</reference>
<organism evidence="2 3">
    <name type="scientific">Paraburkholderia piptadeniae</name>
    <dbReference type="NCBI Taxonomy" id="1701573"/>
    <lineage>
        <taxon>Bacteria</taxon>
        <taxon>Pseudomonadati</taxon>
        <taxon>Pseudomonadota</taxon>
        <taxon>Betaproteobacteria</taxon>
        <taxon>Burkholderiales</taxon>
        <taxon>Burkholderiaceae</taxon>
        <taxon>Paraburkholderia</taxon>
    </lineage>
</organism>
<keyword evidence="3" id="KW-1185">Reference proteome</keyword>
<name>A0A1N7SRX5_9BURK</name>
<protein>
    <submittedName>
        <fullName evidence="2">Uncharacterized protein</fullName>
    </submittedName>
</protein>
<gene>
    <name evidence="2" type="ORF">BN2476_750158</name>
</gene>
<dbReference type="AlphaFoldDB" id="A0A1N7SRX5"/>
<accession>A0A1N7SRX5</accession>
<feature type="region of interest" description="Disordered" evidence="1">
    <location>
        <begin position="38"/>
        <end position="61"/>
    </location>
</feature>
<dbReference type="EMBL" id="CYGY02000075">
    <property type="protein sequence ID" value="SIT50215.1"/>
    <property type="molecule type" value="Genomic_DNA"/>
</dbReference>
<sequence length="61" mass="6612">MLEGSALVASASRGHAQIKPRAFHGGVLRVAARKMFSPDGLREPCPRRSIDASETLQQPVR</sequence>
<feature type="compositionally biased region" description="Basic and acidic residues" evidence="1">
    <location>
        <begin position="40"/>
        <end position="51"/>
    </location>
</feature>
<evidence type="ECO:0000256" key="1">
    <source>
        <dbReference type="SAM" id="MobiDB-lite"/>
    </source>
</evidence>